<dbReference type="HAMAP" id="MF_00151">
    <property type="entry name" value="PPAT_bact"/>
    <property type="match status" value="1"/>
</dbReference>
<proteinExistence type="inferred from homology"/>
<dbReference type="PANTHER" id="PTHR21342">
    <property type="entry name" value="PHOSPHOPANTETHEINE ADENYLYLTRANSFERASE"/>
    <property type="match status" value="1"/>
</dbReference>
<keyword evidence="3 9" id="KW-0548">Nucleotidyltransferase</keyword>
<comment type="subunit">
    <text evidence="9">Homohexamer.</text>
</comment>
<evidence type="ECO:0000256" key="7">
    <source>
        <dbReference type="ARBA" id="ARBA00022993"/>
    </source>
</evidence>
<dbReference type="GO" id="GO:0005524">
    <property type="term" value="F:ATP binding"/>
    <property type="evidence" value="ECO:0007669"/>
    <property type="project" value="UniProtKB-KW"/>
</dbReference>
<evidence type="ECO:0000313" key="12">
    <source>
        <dbReference type="Proteomes" id="UP000631034"/>
    </source>
</evidence>
<comment type="catalytic activity">
    <reaction evidence="8 9">
        <text>(R)-4'-phosphopantetheine + ATP + H(+) = 3'-dephospho-CoA + diphosphate</text>
        <dbReference type="Rhea" id="RHEA:19801"/>
        <dbReference type="ChEBI" id="CHEBI:15378"/>
        <dbReference type="ChEBI" id="CHEBI:30616"/>
        <dbReference type="ChEBI" id="CHEBI:33019"/>
        <dbReference type="ChEBI" id="CHEBI:57328"/>
        <dbReference type="ChEBI" id="CHEBI:61723"/>
        <dbReference type="EC" id="2.7.7.3"/>
    </reaction>
</comment>
<dbReference type="GO" id="GO:0004595">
    <property type="term" value="F:pantetheine-phosphate adenylyltransferase activity"/>
    <property type="evidence" value="ECO:0007669"/>
    <property type="project" value="UniProtKB-UniRule"/>
</dbReference>
<gene>
    <name evidence="9 11" type="primary">coaD</name>
    <name evidence="11" type="ORF">IHV25_09010</name>
</gene>
<dbReference type="NCBIfam" id="TIGR00125">
    <property type="entry name" value="cyt_tran_rel"/>
    <property type="match status" value="1"/>
</dbReference>
<keyword evidence="12" id="KW-1185">Reference proteome</keyword>
<dbReference type="GO" id="GO:0015937">
    <property type="term" value="P:coenzyme A biosynthetic process"/>
    <property type="evidence" value="ECO:0007669"/>
    <property type="project" value="UniProtKB-UniRule"/>
</dbReference>
<reference evidence="11" key="1">
    <citation type="submission" date="2020-10" db="EMBL/GenBank/DDBJ databases">
        <title>Genome sequence of the unusual species of purple photosynthetic bacteria, Phaeovibrio sulfidiphilus DSM 23193, type strain.</title>
        <authorList>
            <person name="Kyndt J.A."/>
            <person name="Meyer T.E."/>
        </authorList>
    </citation>
    <scope>NUCLEOTIDE SEQUENCE</scope>
    <source>
        <strain evidence="11">DSM 23193</strain>
    </source>
</reference>
<dbReference type="CDD" id="cd02163">
    <property type="entry name" value="PPAT"/>
    <property type="match status" value="1"/>
</dbReference>
<dbReference type="PRINTS" id="PR01020">
    <property type="entry name" value="LPSBIOSNTHSS"/>
</dbReference>
<comment type="subcellular location">
    <subcellularLocation>
        <location evidence="9">Cytoplasm</location>
    </subcellularLocation>
</comment>
<keyword evidence="5 9" id="KW-0067">ATP-binding</keyword>
<evidence type="ECO:0000256" key="5">
    <source>
        <dbReference type="ARBA" id="ARBA00022840"/>
    </source>
</evidence>
<evidence type="ECO:0000256" key="1">
    <source>
        <dbReference type="ARBA" id="ARBA00022490"/>
    </source>
</evidence>
<evidence type="ECO:0000256" key="3">
    <source>
        <dbReference type="ARBA" id="ARBA00022695"/>
    </source>
</evidence>
<feature type="binding site" evidence="9">
    <location>
        <position position="106"/>
    </location>
    <ligand>
        <name>ATP</name>
        <dbReference type="ChEBI" id="CHEBI:30616"/>
    </ligand>
</feature>
<keyword evidence="6 9" id="KW-0460">Magnesium</keyword>
<dbReference type="InterPro" id="IPR004821">
    <property type="entry name" value="Cyt_trans-like"/>
</dbReference>
<dbReference type="EC" id="2.7.7.3" evidence="9"/>
<feature type="binding site" evidence="9">
    <location>
        <position position="81"/>
    </location>
    <ligand>
        <name>substrate</name>
    </ligand>
</feature>
<evidence type="ECO:0000256" key="9">
    <source>
        <dbReference type="HAMAP-Rule" id="MF_00151"/>
    </source>
</evidence>
<keyword evidence="1 9" id="KW-0963">Cytoplasm</keyword>
<organism evidence="11 12">
    <name type="scientific">Phaeovibrio sulfidiphilus</name>
    <dbReference type="NCBI Taxonomy" id="1220600"/>
    <lineage>
        <taxon>Bacteria</taxon>
        <taxon>Pseudomonadati</taxon>
        <taxon>Pseudomonadota</taxon>
        <taxon>Alphaproteobacteria</taxon>
        <taxon>Rhodospirillales</taxon>
        <taxon>Rhodospirillaceae</taxon>
        <taxon>Phaeovibrio</taxon>
    </lineage>
</organism>
<keyword evidence="2 9" id="KW-0808">Transferase</keyword>
<keyword evidence="4 9" id="KW-0547">Nucleotide-binding</keyword>
<dbReference type="GO" id="GO:0005737">
    <property type="term" value="C:cytoplasm"/>
    <property type="evidence" value="ECO:0007669"/>
    <property type="project" value="UniProtKB-SubCell"/>
</dbReference>
<dbReference type="Pfam" id="PF01467">
    <property type="entry name" value="CTP_transf_like"/>
    <property type="match status" value="1"/>
</dbReference>
<dbReference type="AlphaFoldDB" id="A0A8J6YWK6"/>
<dbReference type="Gene3D" id="3.40.50.620">
    <property type="entry name" value="HUPs"/>
    <property type="match status" value="1"/>
</dbReference>
<feature type="binding site" evidence="9">
    <location>
        <position position="95"/>
    </location>
    <ligand>
        <name>substrate</name>
    </ligand>
</feature>
<name>A0A8J6YWK6_9PROT</name>
<dbReference type="InterPro" id="IPR001980">
    <property type="entry name" value="PPAT"/>
</dbReference>
<feature type="binding site" evidence="9">
    <location>
        <position position="45"/>
    </location>
    <ligand>
        <name>substrate</name>
    </ligand>
</feature>
<dbReference type="PANTHER" id="PTHR21342:SF1">
    <property type="entry name" value="PHOSPHOPANTETHEINE ADENYLYLTRANSFERASE"/>
    <property type="match status" value="1"/>
</dbReference>
<evidence type="ECO:0000256" key="8">
    <source>
        <dbReference type="ARBA" id="ARBA00029346"/>
    </source>
</evidence>
<accession>A0A8J6YWK6</accession>
<comment type="function">
    <text evidence="9">Reversibly transfers an adenylyl group from ATP to 4'-phosphopantetheine, yielding dephospho-CoA (dPCoA) and pyrophosphate.</text>
</comment>
<evidence type="ECO:0000256" key="6">
    <source>
        <dbReference type="ARBA" id="ARBA00022842"/>
    </source>
</evidence>
<feature type="domain" description="Cytidyltransferase-like" evidence="10">
    <location>
        <begin position="9"/>
        <end position="141"/>
    </location>
</feature>
<feature type="site" description="Transition state stabilizer" evidence="9">
    <location>
        <position position="21"/>
    </location>
</feature>
<dbReference type="SUPFAM" id="SSF52374">
    <property type="entry name" value="Nucleotidylyl transferase"/>
    <property type="match status" value="1"/>
</dbReference>
<dbReference type="Proteomes" id="UP000631034">
    <property type="component" value="Unassembled WGS sequence"/>
</dbReference>
<dbReference type="InterPro" id="IPR014729">
    <property type="entry name" value="Rossmann-like_a/b/a_fold"/>
</dbReference>
<evidence type="ECO:0000256" key="4">
    <source>
        <dbReference type="ARBA" id="ARBA00022741"/>
    </source>
</evidence>
<comment type="cofactor">
    <cofactor evidence="9">
        <name>Mg(2+)</name>
        <dbReference type="ChEBI" id="CHEBI:18420"/>
    </cofactor>
</comment>
<comment type="similarity">
    <text evidence="9">Belongs to the bacterial CoaD family.</text>
</comment>
<comment type="caution">
    <text evidence="11">The sequence shown here is derived from an EMBL/GenBank/DDBJ whole genome shotgun (WGS) entry which is preliminary data.</text>
</comment>
<evidence type="ECO:0000259" key="10">
    <source>
        <dbReference type="Pfam" id="PF01467"/>
    </source>
</evidence>
<keyword evidence="7 9" id="KW-0173">Coenzyme A biosynthesis</keyword>
<feature type="binding site" evidence="9">
    <location>
        <begin position="96"/>
        <end position="98"/>
    </location>
    <ligand>
        <name>ATP</name>
        <dbReference type="ChEBI" id="CHEBI:30616"/>
    </ligand>
</feature>
<sequence>MRRSAVTGIYPGTFDPITNGHIDIITRATRFVDRLVIGVADNRGKGPLFTLEERVAMIGKALQEVDTGKAEIEVIPFSNLLVDFAVQNNASIVVRGLRAVSDYEYEIQMVHMNARLNPTIESIFLMASEGVQAISSSFVKEICRLGGDVSEFVPVAVLSHLQDRIAQQRG</sequence>
<comment type="pathway">
    <text evidence="9">Cofactor biosynthesis; coenzyme A biosynthesis; CoA from (R)-pantothenate: step 4/5.</text>
</comment>
<dbReference type="RefSeq" id="WP_192534797.1">
    <property type="nucleotide sequence ID" value="NZ_JACZHT010000007.1"/>
</dbReference>
<dbReference type="UniPathway" id="UPA00241">
    <property type="reaction ID" value="UER00355"/>
</dbReference>
<feature type="binding site" evidence="9">
    <location>
        <position position="21"/>
    </location>
    <ligand>
        <name>ATP</name>
        <dbReference type="ChEBI" id="CHEBI:30616"/>
    </ligand>
</feature>
<protein>
    <recommendedName>
        <fullName evidence="9">Phosphopantetheine adenylyltransferase</fullName>
        <ecNumber evidence="9">2.7.7.3</ecNumber>
    </recommendedName>
    <alternativeName>
        <fullName evidence="9">Dephospho-CoA pyrophosphorylase</fullName>
    </alternativeName>
    <alternativeName>
        <fullName evidence="9">Pantetheine-phosphate adenylyltransferase</fullName>
        <shortName evidence="9">PPAT</shortName>
    </alternativeName>
</protein>
<dbReference type="NCBIfam" id="TIGR01510">
    <property type="entry name" value="coaD_prev_kdtB"/>
    <property type="match status" value="1"/>
</dbReference>
<feature type="binding site" evidence="9">
    <location>
        <position position="13"/>
    </location>
    <ligand>
        <name>substrate</name>
    </ligand>
</feature>
<dbReference type="EMBL" id="JACZHT010000007">
    <property type="protein sequence ID" value="MBE1237784.1"/>
    <property type="molecule type" value="Genomic_DNA"/>
</dbReference>
<feature type="binding site" evidence="9">
    <location>
        <begin position="131"/>
        <end position="137"/>
    </location>
    <ligand>
        <name>ATP</name>
        <dbReference type="ChEBI" id="CHEBI:30616"/>
    </ligand>
</feature>
<feature type="binding site" evidence="9">
    <location>
        <begin position="13"/>
        <end position="14"/>
    </location>
    <ligand>
        <name>ATP</name>
        <dbReference type="ChEBI" id="CHEBI:30616"/>
    </ligand>
</feature>
<evidence type="ECO:0000313" key="11">
    <source>
        <dbReference type="EMBL" id="MBE1237784.1"/>
    </source>
</evidence>
<evidence type="ECO:0000256" key="2">
    <source>
        <dbReference type="ARBA" id="ARBA00022679"/>
    </source>
</evidence>